<keyword evidence="10" id="KW-1185">Reference proteome</keyword>
<comment type="caution">
    <text evidence="8">Lacks conserved residue(s) required for the propagation of feature annotation.</text>
</comment>
<keyword evidence="6 8" id="KW-0067">ATP-binding</keyword>
<comment type="cofactor">
    <cofactor evidence="8">
        <name>Mg(2+)</name>
        <dbReference type="ChEBI" id="CHEBI:18420"/>
    </cofactor>
</comment>
<feature type="active site" evidence="8">
    <location>
        <position position="37"/>
    </location>
</feature>
<dbReference type="AlphaFoldDB" id="A0A3N7HST7"/>
<dbReference type="GO" id="GO:0004141">
    <property type="term" value="F:dethiobiotin synthase activity"/>
    <property type="evidence" value="ECO:0007669"/>
    <property type="project" value="UniProtKB-UniRule"/>
</dbReference>
<dbReference type="UniPathway" id="UPA00078">
    <property type="reaction ID" value="UER00161"/>
</dbReference>
<sequence length="225" mass="23935">MTAWFVTGTDTEVGKTLIAAALVHRLRERHPRVVGMKPIAAGSMQLPDGSIGNEDVAALRAASSVDVPPNLMNPYLLNAPVSPHIAAKKEGVLIDIRQIVDAFHALQERADAVIVEGAGGFRVPITDTIDGADLAQALGLPVILVVGLRLGCLNHAMLSAESIQARGLRLAGWVANRIAPDMPEQAANLEWLARRLDAPCLGDVPWLPTPDARVAAQHLRLPAPH</sequence>
<evidence type="ECO:0000313" key="10">
    <source>
        <dbReference type="Proteomes" id="UP000267464"/>
    </source>
</evidence>
<evidence type="ECO:0000256" key="3">
    <source>
        <dbReference type="ARBA" id="ARBA00022723"/>
    </source>
</evidence>
<dbReference type="HAMAP" id="MF_00336">
    <property type="entry name" value="BioD"/>
    <property type="match status" value="1"/>
</dbReference>
<dbReference type="CDD" id="cd03109">
    <property type="entry name" value="DTBS"/>
    <property type="match status" value="1"/>
</dbReference>
<dbReference type="GO" id="GO:0042803">
    <property type="term" value="F:protein homodimerization activity"/>
    <property type="evidence" value="ECO:0007669"/>
    <property type="project" value="UniProtKB-ARBA"/>
</dbReference>
<dbReference type="SUPFAM" id="SSF52540">
    <property type="entry name" value="P-loop containing nucleoside triphosphate hydrolases"/>
    <property type="match status" value="1"/>
</dbReference>
<feature type="binding site" evidence="8">
    <location>
        <begin position="12"/>
        <end position="17"/>
    </location>
    <ligand>
        <name>ATP</name>
        <dbReference type="ChEBI" id="CHEBI:30616"/>
    </ligand>
</feature>
<dbReference type="EMBL" id="QUSW01000004">
    <property type="protein sequence ID" value="RQP23901.1"/>
    <property type="molecule type" value="Genomic_DNA"/>
</dbReference>
<reference evidence="9 10" key="1">
    <citation type="submission" date="2018-08" db="EMBL/GenBank/DDBJ databases">
        <authorList>
            <person name="Khan S.A."/>
            <person name="Jeon C.O."/>
            <person name="Chun B.H."/>
            <person name="Jeong S.E."/>
        </authorList>
    </citation>
    <scope>NUCLEOTIDE SEQUENCE [LARGE SCALE GENOMIC DNA]</scope>
    <source>
        <strain evidence="9 10">S-16</strain>
    </source>
</reference>
<evidence type="ECO:0000256" key="6">
    <source>
        <dbReference type="ARBA" id="ARBA00022840"/>
    </source>
</evidence>
<comment type="caution">
    <text evidence="9">The sequence shown here is derived from an EMBL/GenBank/DDBJ whole genome shotgun (WGS) entry which is preliminary data.</text>
</comment>
<evidence type="ECO:0000256" key="4">
    <source>
        <dbReference type="ARBA" id="ARBA00022741"/>
    </source>
</evidence>
<dbReference type="Gene3D" id="3.40.50.300">
    <property type="entry name" value="P-loop containing nucleotide triphosphate hydrolases"/>
    <property type="match status" value="1"/>
</dbReference>
<protein>
    <recommendedName>
        <fullName evidence="8">ATP-dependent dethiobiotin synthetase BioD</fullName>
        <ecNumber evidence="8">6.3.3.3</ecNumber>
    </recommendedName>
    <alternativeName>
        <fullName evidence="8">DTB synthetase</fullName>
        <shortName evidence="8">DTBS</shortName>
    </alternativeName>
    <alternativeName>
        <fullName evidence="8">Dethiobiotin synthase</fullName>
    </alternativeName>
</protein>
<feature type="binding site" evidence="8">
    <location>
        <begin position="205"/>
        <end position="207"/>
    </location>
    <ligand>
        <name>ATP</name>
        <dbReference type="ChEBI" id="CHEBI:30616"/>
    </ligand>
</feature>
<dbReference type="PANTHER" id="PTHR43210:SF5">
    <property type="entry name" value="DETHIOBIOTIN SYNTHETASE"/>
    <property type="match status" value="1"/>
</dbReference>
<dbReference type="InterPro" id="IPR004472">
    <property type="entry name" value="DTB_synth_BioD"/>
</dbReference>
<evidence type="ECO:0000313" key="9">
    <source>
        <dbReference type="EMBL" id="RQP23901.1"/>
    </source>
</evidence>
<comment type="pathway">
    <text evidence="8">Cofactor biosynthesis; biotin biosynthesis; biotin from 7,8-diaminononanoate: step 1/2.</text>
</comment>
<dbReference type="RefSeq" id="WP_124541633.1">
    <property type="nucleotide sequence ID" value="NZ_QUSW01000004.1"/>
</dbReference>
<comment type="subcellular location">
    <subcellularLocation>
        <location evidence="8">Cytoplasm</location>
    </subcellularLocation>
</comment>
<reference evidence="9 10" key="2">
    <citation type="submission" date="2018-12" db="EMBL/GenBank/DDBJ databases">
        <title>Rhizobacter gummiphilus sp. nov., a rubber-degrading bacterium isolated from the soil of a botanical garden in Japan.</title>
        <authorList>
            <person name="Shunsuke S.S."/>
        </authorList>
    </citation>
    <scope>NUCLEOTIDE SEQUENCE [LARGE SCALE GENOMIC DNA]</scope>
    <source>
        <strain evidence="9 10">S-16</strain>
    </source>
</reference>
<evidence type="ECO:0000256" key="5">
    <source>
        <dbReference type="ARBA" id="ARBA00022756"/>
    </source>
</evidence>
<comment type="subunit">
    <text evidence="8">Homodimer.</text>
</comment>
<keyword evidence="1 8" id="KW-0963">Cytoplasm</keyword>
<feature type="binding site" evidence="8">
    <location>
        <begin position="116"/>
        <end position="119"/>
    </location>
    <ligand>
        <name>ATP</name>
        <dbReference type="ChEBI" id="CHEBI:30616"/>
    </ligand>
</feature>
<dbReference type="GO" id="GO:0009102">
    <property type="term" value="P:biotin biosynthetic process"/>
    <property type="evidence" value="ECO:0007669"/>
    <property type="project" value="UniProtKB-UniRule"/>
</dbReference>
<evidence type="ECO:0000256" key="1">
    <source>
        <dbReference type="ARBA" id="ARBA00022490"/>
    </source>
</evidence>
<organism evidence="9 10">
    <name type="scientific">Piscinibacter terrae</name>
    <dbReference type="NCBI Taxonomy" id="2496871"/>
    <lineage>
        <taxon>Bacteria</taxon>
        <taxon>Pseudomonadati</taxon>
        <taxon>Pseudomonadota</taxon>
        <taxon>Betaproteobacteria</taxon>
        <taxon>Burkholderiales</taxon>
        <taxon>Sphaerotilaceae</taxon>
        <taxon>Piscinibacter</taxon>
    </lineage>
</organism>
<dbReference type="PANTHER" id="PTHR43210">
    <property type="entry name" value="DETHIOBIOTIN SYNTHETASE"/>
    <property type="match status" value="1"/>
</dbReference>
<dbReference type="PIRSF" id="PIRSF006755">
    <property type="entry name" value="DTB_synth"/>
    <property type="match status" value="1"/>
</dbReference>
<evidence type="ECO:0000256" key="2">
    <source>
        <dbReference type="ARBA" id="ARBA00022598"/>
    </source>
</evidence>
<dbReference type="NCBIfam" id="TIGR00347">
    <property type="entry name" value="bioD"/>
    <property type="match status" value="1"/>
</dbReference>
<comment type="similarity">
    <text evidence="8">Belongs to the dethiobiotin synthetase family.</text>
</comment>
<evidence type="ECO:0000256" key="7">
    <source>
        <dbReference type="ARBA" id="ARBA00022842"/>
    </source>
</evidence>
<feature type="binding site" evidence="8">
    <location>
        <position position="55"/>
    </location>
    <ligand>
        <name>ATP</name>
        <dbReference type="ChEBI" id="CHEBI:30616"/>
    </ligand>
</feature>
<keyword evidence="5 8" id="KW-0093">Biotin biosynthesis</keyword>
<accession>A0A3N7HST7</accession>
<dbReference type="FunFam" id="3.40.50.300:FF:000292">
    <property type="entry name" value="ATP-dependent dethiobiotin synthetase BioD"/>
    <property type="match status" value="1"/>
</dbReference>
<gene>
    <name evidence="8 9" type="primary">bioD</name>
    <name evidence="9" type="ORF">DZC73_17475</name>
</gene>
<name>A0A3N7HST7_9BURK</name>
<keyword evidence="2 8" id="KW-0436">Ligase</keyword>
<dbReference type="GO" id="GO:0000287">
    <property type="term" value="F:magnesium ion binding"/>
    <property type="evidence" value="ECO:0007669"/>
    <property type="project" value="UniProtKB-UniRule"/>
</dbReference>
<dbReference type="EC" id="6.3.3.3" evidence="8"/>
<dbReference type="InterPro" id="IPR027417">
    <property type="entry name" value="P-loop_NTPase"/>
</dbReference>
<comment type="catalytic activity">
    <reaction evidence="8">
        <text>(7R,8S)-7,8-diammoniononanoate + CO2 + ATP = (4R,5S)-dethiobiotin + ADP + phosphate + 3 H(+)</text>
        <dbReference type="Rhea" id="RHEA:15805"/>
        <dbReference type="ChEBI" id="CHEBI:15378"/>
        <dbReference type="ChEBI" id="CHEBI:16526"/>
        <dbReference type="ChEBI" id="CHEBI:30616"/>
        <dbReference type="ChEBI" id="CHEBI:43474"/>
        <dbReference type="ChEBI" id="CHEBI:149469"/>
        <dbReference type="ChEBI" id="CHEBI:149473"/>
        <dbReference type="ChEBI" id="CHEBI:456216"/>
        <dbReference type="EC" id="6.3.3.3"/>
    </reaction>
</comment>
<dbReference type="GO" id="GO:0005524">
    <property type="term" value="F:ATP binding"/>
    <property type="evidence" value="ECO:0007669"/>
    <property type="project" value="UniProtKB-UniRule"/>
</dbReference>
<evidence type="ECO:0000256" key="8">
    <source>
        <dbReference type="HAMAP-Rule" id="MF_00336"/>
    </source>
</evidence>
<feature type="binding site" evidence="8">
    <location>
        <begin position="176"/>
        <end position="177"/>
    </location>
    <ligand>
        <name>ATP</name>
        <dbReference type="ChEBI" id="CHEBI:30616"/>
    </ligand>
</feature>
<keyword evidence="4 8" id="KW-0547">Nucleotide-binding</keyword>
<feature type="binding site" evidence="8">
    <location>
        <position position="16"/>
    </location>
    <ligand>
        <name>Mg(2+)</name>
        <dbReference type="ChEBI" id="CHEBI:18420"/>
    </ligand>
</feature>
<dbReference type="Pfam" id="PF13500">
    <property type="entry name" value="AAA_26"/>
    <property type="match status" value="1"/>
</dbReference>
<dbReference type="Proteomes" id="UP000267464">
    <property type="component" value="Unassembled WGS sequence"/>
</dbReference>
<proteinExistence type="inferred from homology"/>
<comment type="function">
    <text evidence="8">Catalyzes a mechanistically unusual reaction, the ATP-dependent insertion of CO2 between the N7 and N8 nitrogen atoms of 7,8-diaminopelargonic acid (DAPA, also called 7,8-diammoniononanoate) to form a ureido ring.</text>
</comment>
<keyword evidence="7 8" id="KW-0460">Magnesium</keyword>
<feature type="binding site" evidence="8">
    <location>
        <position position="116"/>
    </location>
    <ligand>
        <name>Mg(2+)</name>
        <dbReference type="ChEBI" id="CHEBI:18420"/>
    </ligand>
</feature>
<feature type="binding site" evidence="8">
    <location>
        <position position="55"/>
    </location>
    <ligand>
        <name>Mg(2+)</name>
        <dbReference type="ChEBI" id="CHEBI:18420"/>
    </ligand>
</feature>
<dbReference type="GO" id="GO:0005829">
    <property type="term" value="C:cytosol"/>
    <property type="evidence" value="ECO:0007669"/>
    <property type="project" value="TreeGrafter"/>
</dbReference>
<dbReference type="OrthoDB" id="9802097at2"/>
<keyword evidence="3 8" id="KW-0479">Metal-binding</keyword>